<dbReference type="EMBL" id="NQIK02000010">
    <property type="protein sequence ID" value="KAF7565196.1"/>
    <property type="molecule type" value="Genomic_DNA"/>
</dbReference>
<dbReference type="InterPro" id="IPR012337">
    <property type="entry name" value="RNaseH-like_sf"/>
</dbReference>
<dbReference type="GO" id="GO:0004190">
    <property type="term" value="F:aspartic-type endopeptidase activity"/>
    <property type="evidence" value="ECO:0007669"/>
    <property type="project" value="UniProtKB-KW"/>
</dbReference>
<dbReference type="GO" id="GO:0015074">
    <property type="term" value="P:DNA integration"/>
    <property type="evidence" value="ECO:0007669"/>
    <property type="project" value="InterPro"/>
</dbReference>
<dbReference type="GO" id="GO:0003723">
    <property type="term" value="F:RNA binding"/>
    <property type="evidence" value="ECO:0007669"/>
    <property type="project" value="UniProtKB-KW"/>
</dbReference>
<dbReference type="InterPro" id="IPR013103">
    <property type="entry name" value="RVT_2"/>
</dbReference>
<keyword evidence="1" id="KW-0645">Protease</keyword>
<dbReference type="GO" id="GO:0005634">
    <property type="term" value="C:nucleus"/>
    <property type="evidence" value="ECO:0007669"/>
    <property type="project" value="UniProtKB-ARBA"/>
</dbReference>
<dbReference type="RefSeq" id="XP_065959209.1">
    <property type="nucleotide sequence ID" value="XM_066104645.1"/>
</dbReference>
<evidence type="ECO:0000259" key="4">
    <source>
        <dbReference type="PROSITE" id="PS50994"/>
    </source>
</evidence>
<evidence type="ECO:0000256" key="2">
    <source>
        <dbReference type="ARBA" id="ARBA00022884"/>
    </source>
</evidence>
<organism evidence="5 6">
    <name type="scientific">Pyrenophora tritici-repentis</name>
    <dbReference type="NCBI Taxonomy" id="45151"/>
    <lineage>
        <taxon>Eukaryota</taxon>
        <taxon>Fungi</taxon>
        <taxon>Dikarya</taxon>
        <taxon>Ascomycota</taxon>
        <taxon>Pezizomycotina</taxon>
        <taxon>Dothideomycetes</taxon>
        <taxon>Pleosporomycetidae</taxon>
        <taxon>Pleosporales</taxon>
        <taxon>Pleosporineae</taxon>
        <taxon>Pleosporaceae</taxon>
        <taxon>Pyrenophora</taxon>
    </lineage>
</organism>
<evidence type="ECO:0000256" key="3">
    <source>
        <dbReference type="SAM" id="MobiDB-lite"/>
    </source>
</evidence>
<name>A0A834RJE7_9PLEO</name>
<proteinExistence type="predicted"/>
<protein>
    <recommendedName>
        <fullName evidence="4">Integrase catalytic domain-containing protein</fullName>
    </recommendedName>
</protein>
<keyword evidence="1" id="KW-0378">Hydrolase</keyword>
<dbReference type="InterPro" id="IPR057670">
    <property type="entry name" value="SH3_retrovirus"/>
</dbReference>
<dbReference type="InterPro" id="IPR054722">
    <property type="entry name" value="PolX-like_BBD"/>
</dbReference>
<dbReference type="InterPro" id="IPR043502">
    <property type="entry name" value="DNA/RNA_pol_sf"/>
</dbReference>
<dbReference type="Pfam" id="PF25597">
    <property type="entry name" value="SH3_retrovirus"/>
    <property type="match status" value="1"/>
</dbReference>
<accession>A0A834RJE7</accession>
<feature type="region of interest" description="Disordered" evidence="3">
    <location>
        <begin position="477"/>
        <end position="507"/>
    </location>
</feature>
<feature type="domain" description="Integrase catalytic" evidence="4">
    <location>
        <begin position="196"/>
        <end position="364"/>
    </location>
</feature>
<reference evidence="5" key="1">
    <citation type="journal article" date="2018" name="BMC Genomics">
        <title>Comparative genomics of the wheat fungal pathogen Pyrenophora tritici-repentis reveals chromosomal variations and genome plasticity.</title>
        <authorList>
            <person name="Moolhuijzen P."/>
            <person name="See P.T."/>
            <person name="Hane J.K."/>
            <person name="Shi G."/>
            <person name="Liu Z."/>
            <person name="Oliver R.P."/>
            <person name="Moffat C.S."/>
        </authorList>
    </citation>
    <scope>NUCLEOTIDE SEQUENCE [LARGE SCALE GENOMIC DNA]</scope>
    <source>
        <strain evidence="5">M4</strain>
    </source>
</reference>
<evidence type="ECO:0000313" key="6">
    <source>
        <dbReference type="Proteomes" id="UP000245464"/>
    </source>
</evidence>
<evidence type="ECO:0000313" key="5">
    <source>
        <dbReference type="EMBL" id="KAF7565196.1"/>
    </source>
</evidence>
<dbReference type="GeneID" id="90954853"/>
<comment type="caution">
    <text evidence="5">The sequence shown here is derived from an EMBL/GenBank/DDBJ whole genome shotgun (WGS) entry which is preliminary data.</text>
</comment>
<evidence type="ECO:0000256" key="1">
    <source>
        <dbReference type="ARBA" id="ARBA00022750"/>
    </source>
</evidence>
<dbReference type="InterPro" id="IPR036397">
    <property type="entry name" value="RNaseH_sf"/>
</dbReference>
<dbReference type="PANTHER" id="PTHR11439:SF440">
    <property type="entry name" value="INTEGRASE CATALYTIC DOMAIN-CONTAINING PROTEIN"/>
    <property type="match status" value="1"/>
</dbReference>
<dbReference type="SUPFAM" id="SSF53098">
    <property type="entry name" value="Ribonuclease H-like"/>
    <property type="match status" value="1"/>
</dbReference>
<dbReference type="PROSITE" id="PS50994">
    <property type="entry name" value="INTEGRASE"/>
    <property type="match status" value="1"/>
</dbReference>
<dbReference type="InterPro" id="IPR001584">
    <property type="entry name" value="Integrase_cat-core"/>
</dbReference>
<dbReference type="Pfam" id="PF22936">
    <property type="entry name" value="Pol_BBD"/>
    <property type="match status" value="1"/>
</dbReference>
<dbReference type="Gene3D" id="3.30.420.10">
    <property type="entry name" value="Ribonuclease H-like superfamily/Ribonuclease H"/>
    <property type="match status" value="1"/>
</dbReference>
<sequence>MKAAFSASQQGYPLKDAFILDSGSTTHICNDLSRIEDVRPSTPGDYIWAGSSKVWIRGYGAVTLTTEGSQDKQALHIVNVAWCPDFLCSLVSFRLLRRQGIWWDNREDPTSLRRWDGTIIAILSERHGQWIIEDTTPFDSAFHVRMNRTKRSPQRATAMLWHKRLGHPGPSAIEHLIQQSEGSKSKRQIRRALRLNDEGPGERIAIDFHEYEADSFTKEKSQMLITCRNSRYVWDFYFKDNRPARSIIRLLALFIQFMKKQFNITVKVIETDNEIVTVKQEVEKWCTSLSIRLEPSAPDTQAQNGGAERSGGVIKEKARAIRLDANLPWELWPEITRAAVYLYNRTPNYPNKWKSPYEIFFTRAAATNGIVTGPRRPNQAHLRAYGCKAFAMTDDTHRGKSRLQRLDPKAWIGYLVGYQSTNIYRIWIPSMAKVISTRDVVFNEDTIFNGKTEDLMDNLMHNTLEEIATWVRTVELPGTQSQQPETETFYEDDTTQEESPRTQKTRYHQGRKVVEAYLTPPPTPPPVALLVQGEVNNEDMTNMSNQSTSMTNPWAAAFMAGTESGHIGQHEGKPIDKAQVKRLLSKGIKPHRNQLPPLPTAYSKLEDHPLYEMFKEAEKTHLQSHQQMKSWTEVQASPVKRAGHQILDCMWVYTYKLDKHHRLIKCKARLVVRGDQQRNITSQDTYAATLAGRSFRMLMAIAAKYDLELKQYDVTNAFVHAAIDREIYMRMPKGYQKPGTLLKVRKALYGLRISPLLWQKEFTATLASIGFQQIPQEPCCMIKDGVIIFFYVDDIIVAYHSKQESEAMKAINRIQEKYACTGGDNLQWFLGVEVMRNRKQKTIQLSQAAYADKISQLASRQDIRHDTPMSGMELRPRSDLAEPSEINRYQRKIGSLLFAAVTTRPDIAFATSRLARFLVNPSTEHQDAADRVLLYLKKTESLALELGRGDGLEVASDASFADNTLDRKSSQGYAIKLFGGLIAWRASKQDTVTTSTTEAELLALSQVAKEAIFTSRLLKELQVNLSNPIITIKCDNTQTIRLVNEDVAKLQTKLRHVDIHNHWLRQEVTRKTIKVEYVPSDNMIADGFTKSLPANKWASFLDQLGLVKRKESPLKEAELEKLQEHLEGLYM</sequence>
<dbReference type="Pfam" id="PF07727">
    <property type="entry name" value="RVT_2"/>
    <property type="match status" value="1"/>
</dbReference>
<dbReference type="AlphaFoldDB" id="A0A834RJE7"/>
<dbReference type="CDD" id="cd09272">
    <property type="entry name" value="RNase_HI_RT_Ty1"/>
    <property type="match status" value="1"/>
</dbReference>
<keyword evidence="2" id="KW-0694">RNA-binding</keyword>
<dbReference type="Proteomes" id="UP000245464">
    <property type="component" value="Chromosome 10"/>
</dbReference>
<dbReference type="KEGG" id="ptrr:90954853"/>
<keyword evidence="1" id="KW-0064">Aspartyl protease</keyword>
<dbReference type="SUPFAM" id="SSF56672">
    <property type="entry name" value="DNA/RNA polymerases"/>
    <property type="match status" value="1"/>
</dbReference>
<dbReference type="PANTHER" id="PTHR11439">
    <property type="entry name" value="GAG-POL-RELATED RETROTRANSPOSON"/>
    <property type="match status" value="1"/>
</dbReference>
<gene>
    <name evidence="5" type="ORF">PtrM4_046300</name>
</gene>